<reference evidence="2" key="1">
    <citation type="submission" date="2013-10" db="EMBL/GenBank/DDBJ databases">
        <title>Genomic analysis of the causative agents of coccidiosis in chickens.</title>
        <authorList>
            <person name="Reid A.J."/>
            <person name="Blake D."/>
            <person name="Billington K."/>
            <person name="Browne H."/>
            <person name="Dunn M."/>
            <person name="Hung S."/>
            <person name="Kawahara F."/>
            <person name="Miranda-Saavedra D."/>
            <person name="Mourier T."/>
            <person name="Nagra H."/>
            <person name="Otto T.D."/>
            <person name="Rawlings N."/>
            <person name="Sanchez A."/>
            <person name="Sanders M."/>
            <person name="Subramaniam C."/>
            <person name="Tay Y."/>
            <person name="Dear P."/>
            <person name="Doerig C."/>
            <person name="Gruber A."/>
            <person name="Parkinson J."/>
            <person name="Shirley M."/>
            <person name="Wan K.L."/>
            <person name="Berriman M."/>
            <person name="Tomley F."/>
            <person name="Pain A."/>
        </authorList>
    </citation>
    <scope>NUCLEOTIDE SEQUENCE [LARGE SCALE GENOMIC DNA]</scope>
    <source>
        <strain evidence="2">Houghton</strain>
    </source>
</reference>
<feature type="region of interest" description="Disordered" evidence="1">
    <location>
        <begin position="277"/>
        <end position="317"/>
    </location>
</feature>
<keyword evidence="3" id="KW-1185">Reference proteome</keyword>
<reference evidence="2" key="2">
    <citation type="submission" date="2013-10" db="EMBL/GenBank/DDBJ databases">
        <authorList>
            <person name="Aslett M."/>
        </authorList>
    </citation>
    <scope>NUCLEOTIDE SEQUENCE [LARGE SCALE GENOMIC DNA]</scope>
    <source>
        <strain evidence="2">Houghton</strain>
    </source>
</reference>
<feature type="compositionally biased region" description="Basic residues" evidence="1">
    <location>
        <begin position="781"/>
        <end position="794"/>
    </location>
</feature>
<dbReference type="Proteomes" id="UP000030754">
    <property type="component" value="Unassembled WGS sequence"/>
</dbReference>
<feature type="compositionally biased region" description="Basic and acidic residues" evidence="1">
    <location>
        <begin position="279"/>
        <end position="294"/>
    </location>
</feature>
<organism evidence="2 3">
    <name type="scientific">Eimeria necatrix</name>
    <dbReference type="NCBI Taxonomy" id="51315"/>
    <lineage>
        <taxon>Eukaryota</taxon>
        <taxon>Sar</taxon>
        <taxon>Alveolata</taxon>
        <taxon>Apicomplexa</taxon>
        <taxon>Conoidasida</taxon>
        <taxon>Coccidia</taxon>
        <taxon>Eucoccidiorida</taxon>
        <taxon>Eimeriorina</taxon>
        <taxon>Eimeriidae</taxon>
        <taxon>Eimeria</taxon>
    </lineage>
</organism>
<gene>
    <name evidence="2" type="ORF">ENH_00015680</name>
</gene>
<feature type="region of interest" description="Disordered" evidence="1">
    <location>
        <begin position="883"/>
        <end position="919"/>
    </location>
</feature>
<feature type="compositionally biased region" description="Polar residues" evidence="1">
    <location>
        <begin position="617"/>
        <end position="630"/>
    </location>
</feature>
<feature type="region of interest" description="Disordered" evidence="1">
    <location>
        <begin position="1"/>
        <end position="90"/>
    </location>
</feature>
<dbReference type="OrthoDB" id="346750at2759"/>
<proteinExistence type="predicted"/>
<dbReference type="GeneID" id="25471748"/>
<feature type="compositionally biased region" description="Low complexity" evidence="1">
    <location>
        <begin position="679"/>
        <end position="694"/>
    </location>
</feature>
<protein>
    <submittedName>
        <fullName evidence="2">Uncharacterized protein</fullName>
    </submittedName>
</protein>
<sequence length="981" mass="105447">MRRMTYAEAVAAAAGSNTELQQQQQQTSTGTSPSVYSAVSSPEEWSGRKPAASHRSSPHGATPTAANPASDADSAEEATSSRGMKIAEQVGANPGTVKLLREQFERQSSEGSFTGLLRQRLPSIVSAVSSSSRPSAPAPGTSASAEGGYSGSEDGRQADALTDAQACAEFIQQLLHEKQQLQQQVDSLWNQKEAFRCANERMARTLLRQQQQRAAAVAAAAEAAGATPRKDMSRRCVTVVPPGCFTSRDPLGPRWSVPTPGRIGEVPPVDFTAMKMQHRQSELQHPRCTGRESPQEQVTRQLQQPQLQQQQQRQQKIKSNAIPGMAPLNLGALQQQTAPVPRNASSRVSGVSLRVATSGDRGTSRMGGSLTCRVSLASSALKTPRRKFGDGVISARGSARGWQRRGVHEEEEQHQQHKAIEEALVASLRSLNMLGSFSLGSGNGRMSARAASGPEWEPTPEAALTRCSSNPDRGYWHSTFLCVLKVEGTDFFLDVIRQNHQQQQDTLPSFHSTASSFFSSTSAAGDVTESQAMNGARVMASKETAGVFQVCVRHLLKDDNWLRSICVSMFWGLTSVVDEAELPPDQTLQHGLSVEGTQAGSLQDSKSSAASDEASEQGQATPSADTDNNSGAWSGWDLVAFMYQRSIDATGNPVTGKAVSSSTNLYISSRVPDGSMPGSSPSFSTSNSTTQSSSNKASVDMRRAEPYSTMNQLLLQKGPQKQNMFLVRAKDRHAGVMPLYHRSTQKYVHVHPTMGLVGLVPPVIEQEKQLRHLQKVEQQKKKSIRRRLKAKKHHDTIQHQQDGASSNTSSSVPESPQPEVEPITADMFLRPCRIEMIPLADLLLQQSVHRLLSSVQELAVQTQQEQPVGEAACGPIAEAASLSSLSGSSSDEGDSFDGVVASEGGEDIDPNKIAGNRRPLVPPLGLPPVVPAETLPPSTPQQPPVLAFHLDDEGVDTDVEGDSLAHCTDNGCGPRKAARAI</sequence>
<dbReference type="EMBL" id="HG723367">
    <property type="protein sequence ID" value="CDJ66006.1"/>
    <property type="molecule type" value="Genomic_DNA"/>
</dbReference>
<evidence type="ECO:0000313" key="2">
    <source>
        <dbReference type="EMBL" id="CDJ66006.1"/>
    </source>
</evidence>
<feature type="compositionally biased region" description="Low complexity" evidence="1">
    <location>
        <begin position="295"/>
        <end position="314"/>
    </location>
</feature>
<name>U6MPQ9_9EIME</name>
<feature type="region of interest" description="Disordered" evidence="1">
    <location>
        <begin position="670"/>
        <end position="700"/>
    </location>
</feature>
<feature type="region of interest" description="Disordered" evidence="1">
    <location>
        <begin position="596"/>
        <end position="630"/>
    </location>
</feature>
<feature type="compositionally biased region" description="Low complexity" evidence="1">
    <location>
        <begin position="61"/>
        <end position="81"/>
    </location>
</feature>
<feature type="compositionally biased region" description="Polar residues" evidence="1">
    <location>
        <begin position="27"/>
        <end position="40"/>
    </location>
</feature>
<evidence type="ECO:0000256" key="1">
    <source>
        <dbReference type="SAM" id="MobiDB-lite"/>
    </source>
</evidence>
<accession>U6MPQ9</accession>
<dbReference type="RefSeq" id="XP_013434473.1">
    <property type="nucleotide sequence ID" value="XM_013579019.1"/>
</dbReference>
<feature type="region of interest" description="Disordered" evidence="1">
    <location>
        <begin position="127"/>
        <end position="157"/>
    </location>
</feature>
<dbReference type="AlphaFoldDB" id="U6MPQ9"/>
<feature type="compositionally biased region" description="Low complexity" evidence="1">
    <location>
        <begin position="127"/>
        <end position="147"/>
    </location>
</feature>
<evidence type="ECO:0000313" key="3">
    <source>
        <dbReference type="Proteomes" id="UP000030754"/>
    </source>
</evidence>
<feature type="compositionally biased region" description="Low complexity" evidence="1">
    <location>
        <begin position="805"/>
        <end position="819"/>
    </location>
</feature>
<feature type="region of interest" description="Disordered" evidence="1">
    <location>
        <begin position="775"/>
        <end position="819"/>
    </location>
</feature>
<dbReference type="VEuPathDB" id="ToxoDB:ENH_00015680"/>